<dbReference type="InterPro" id="IPR036388">
    <property type="entry name" value="WH-like_DNA-bd_sf"/>
</dbReference>
<feature type="domain" description="HTH marR-type" evidence="5">
    <location>
        <begin position="34"/>
        <end position="166"/>
    </location>
</feature>
<keyword evidence="1" id="KW-0805">Transcription regulation</keyword>
<dbReference type="InterPro" id="IPR000835">
    <property type="entry name" value="HTH_MarR-typ"/>
</dbReference>
<gene>
    <name evidence="6" type="ORF">EZJ58_4245</name>
</gene>
<evidence type="ECO:0000256" key="1">
    <source>
        <dbReference type="ARBA" id="ARBA00023015"/>
    </source>
</evidence>
<dbReference type="SUPFAM" id="SSF46785">
    <property type="entry name" value="Winged helix' DNA-binding domain"/>
    <property type="match status" value="1"/>
</dbReference>
<evidence type="ECO:0000313" key="7">
    <source>
        <dbReference type="Proteomes" id="UP000294555"/>
    </source>
</evidence>
<keyword evidence="7" id="KW-1185">Reference proteome</keyword>
<organism evidence="6 7">
    <name type="scientific">Sodalis ligni</name>
    <dbReference type="NCBI Taxonomy" id="2697027"/>
    <lineage>
        <taxon>Bacteria</taxon>
        <taxon>Pseudomonadati</taxon>
        <taxon>Pseudomonadota</taxon>
        <taxon>Gammaproteobacteria</taxon>
        <taxon>Enterobacterales</taxon>
        <taxon>Bruguierivoracaceae</taxon>
        <taxon>Sodalis</taxon>
    </lineage>
</organism>
<dbReference type="Proteomes" id="UP000294555">
    <property type="component" value="Unassembled WGS sequence"/>
</dbReference>
<dbReference type="PANTHER" id="PTHR33164">
    <property type="entry name" value="TRANSCRIPTIONAL REGULATOR, MARR FAMILY"/>
    <property type="match status" value="1"/>
</dbReference>
<evidence type="ECO:0000313" key="6">
    <source>
        <dbReference type="EMBL" id="TCL06021.1"/>
    </source>
</evidence>
<dbReference type="InterPro" id="IPR023187">
    <property type="entry name" value="Tscrpt_reg_MarR-type_CS"/>
</dbReference>
<comment type="caution">
    <text evidence="6">The sequence shown here is derived from an EMBL/GenBank/DDBJ whole genome shotgun (WGS) entry which is preliminary data.</text>
</comment>
<dbReference type="InterPro" id="IPR036390">
    <property type="entry name" value="WH_DNA-bd_sf"/>
</dbReference>
<feature type="region of interest" description="Disordered" evidence="4">
    <location>
        <begin position="1"/>
        <end position="30"/>
    </location>
</feature>
<sequence>MPSMKKPPLKKHPLEIIAGGAPKTSPDEPNPGVNVCYATALRKATRRVSQLYDAALAPCGLRSTQRSILRHINDAGEVAMGDLADMLVLDRSALNHNLKPLERDGLIQVRVAPKDKRSRRVRLTPEGREKLAASQPLWQAAQRRFGTIMPANQTAALTAILAEISSPEFAQIFIASPEVNPASPALSKKADR</sequence>
<evidence type="ECO:0000259" key="5">
    <source>
        <dbReference type="PROSITE" id="PS50995"/>
    </source>
</evidence>
<dbReference type="GO" id="GO:0006950">
    <property type="term" value="P:response to stress"/>
    <property type="evidence" value="ECO:0007669"/>
    <property type="project" value="TreeGrafter"/>
</dbReference>
<protein>
    <submittedName>
        <fullName evidence="6">MarR family transcriptional regulator</fullName>
    </submittedName>
</protein>
<dbReference type="InterPro" id="IPR011991">
    <property type="entry name" value="ArsR-like_HTH"/>
</dbReference>
<dbReference type="GO" id="GO:0003700">
    <property type="term" value="F:DNA-binding transcription factor activity"/>
    <property type="evidence" value="ECO:0007669"/>
    <property type="project" value="InterPro"/>
</dbReference>
<dbReference type="GO" id="GO:0003677">
    <property type="term" value="F:DNA binding"/>
    <property type="evidence" value="ECO:0007669"/>
    <property type="project" value="UniProtKB-KW"/>
</dbReference>
<dbReference type="RefSeq" id="WP_207917949.1">
    <property type="nucleotide sequence ID" value="NZ_SJOI01000001.1"/>
</dbReference>
<keyword evidence="2" id="KW-0238">DNA-binding</keyword>
<dbReference type="Pfam" id="PF12802">
    <property type="entry name" value="MarR_2"/>
    <property type="match status" value="1"/>
</dbReference>
<dbReference type="EMBL" id="SJOI01000001">
    <property type="protein sequence ID" value="TCL06021.1"/>
    <property type="molecule type" value="Genomic_DNA"/>
</dbReference>
<evidence type="ECO:0000256" key="4">
    <source>
        <dbReference type="SAM" id="MobiDB-lite"/>
    </source>
</evidence>
<proteinExistence type="predicted"/>
<name>A0A4R1NJC2_9GAMM</name>
<dbReference type="InterPro" id="IPR039422">
    <property type="entry name" value="MarR/SlyA-like"/>
</dbReference>
<dbReference type="PROSITE" id="PS01117">
    <property type="entry name" value="HTH_MARR_1"/>
    <property type="match status" value="1"/>
</dbReference>
<evidence type="ECO:0000256" key="3">
    <source>
        <dbReference type="ARBA" id="ARBA00023163"/>
    </source>
</evidence>
<accession>A0A4R1NJC2</accession>
<dbReference type="PROSITE" id="PS50995">
    <property type="entry name" value="HTH_MARR_2"/>
    <property type="match status" value="1"/>
</dbReference>
<dbReference type="CDD" id="cd00090">
    <property type="entry name" value="HTH_ARSR"/>
    <property type="match status" value="1"/>
</dbReference>
<reference evidence="6 7" key="1">
    <citation type="submission" date="2019-02" db="EMBL/GenBank/DDBJ databases">
        <title>Investigation of anaerobic lignin degradation for improved lignocellulosic biofuels.</title>
        <authorList>
            <person name="Deangelis K."/>
        </authorList>
    </citation>
    <scope>NUCLEOTIDE SEQUENCE [LARGE SCALE GENOMIC DNA]</scope>
    <source>
        <strain evidence="6 7">159R</strain>
    </source>
</reference>
<dbReference type="AlphaFoldDB" id="A0A4R1NJC2"/>
<keyword evidence="3" id="KW-0804">Transcription</keyword>
<dbReference type="PANTHER" id="PTHR33164:SF105">
    <property type="entry name" value="TRANSCRIPTIONAL REPRESSOR PROTEIN-RELATED"/>
    <property type="match status" value="1"/>
</dbReference>
<evidence type="ECO:0000256" key="2">
    <source>
        <dbReference type="ARBA" id="ARBA00023125"/>
    </source>
</evidence>
<dbReference type="SMART" id="SM00347">
    <property type="entry name" value="HTH_MARR"/>
    <property type="match status" value="1"/>
</dbReference>
<dbReference type="Gene3D" id="1.10.10.10">
    <property type="entry name" value="Winged helix-like DNA-binding domain superfamily/Winged helix DNA-binding domain"/>
    <property type="match status" value="1"/>
</dbReference>